<organism evidence="1 2">
    <name type="scientific">Erysipelothrix inopinata</name>
    <dbReference type="NCBI Taxonomy" id="225084"/>
    <lineage>
        <taxon>Bacteria</taxon>
        <taxon>Bacillati</taxon>
        <taxon>Bacillota</taxon>
        <taxon>Erysipelotrichia</taxon>
        <taxon>Erysipelotrichales</taxon>
        <taxon>Erysipelotrichaceae</taxon>
        <taxon>Erysipelothrix</taxon>
    </lineage>
</organism>
<reference evidence="1 2" key="1">
    <citation type="submission" date="2020-08" db="EMBL/GenBank/DDBJ databases">
        <title>Genome sequence of Erysipelothrix inopinata DSM 15511T.</title>
        <authorList>
            <person name="Hyun D.-W."/>
            <person name="Bae J.-W."/>
        </authorList>
    </citation>
    <scope>NUCLEOTIDE SEQUENCE [LARGE SCALE GENOMIC DNA]</scope>
    <source>
        <strain evidence="1 2">DSM 15511</strain>
    </source>
</reference>
<dbReference type="AlphaFoldDB" id="A0A7G9RZ13"/>
<dbReference type="KEGG" id="eio:H9L01_00190"/>
<gene>
    <name evidence="1" type="ORF">H9L01_00190</name>
</gene>
<dbReference type="EMBL" id="CP060715">
    <property type="protein sequence ID" value="QNN60838.1"/>
    <property type="molecule type" value="Genomic_DNA"/>
</dbReference>
<evidence type="ECO:0000313" key="1">
    <source>
        <dbReference type="EMBL" id="QNN60838.1"/>
    </source>
</evidence>
<proteinExistence type="predicted"/>
<evidence type="ECO:0000313" key="2">
    <source>
        <dbReference type="Proteomes" id="UP000515928"/>
    </source>
</evidence>
<sequence length="106" mass="12785">MDDHILKILEANKNAKRKMVEQDMNRVNDEKHFEALKKTIDVTLNEIFERESSAIYEESEKEYDRLLPIYNSEYDERVKDLNNRFAQACLKWEPELMERIVKFDGE</sequence>
<keyword evidence="2" id="KW-1185">Reference proteome</keyword>
<dbReference type="Proteomes" id="UP000515928">
    <property type="component" value="Chromosome"/>
</dbReference>
<protein>
    <submittedName>
        <fullName evidence="1">Uncharacterized protein</fullName>
    </submittedName>
</protein>
<name>A0A7G9RZ13_9FIRM</name>
<accession>A0A7G9RZ13</accession>
<dbReference type="RefSeq" id="WP_187533959.1">
    <property type="nucleotide sequence ID" value="NZ_CBCSHU010000008.1"/>
</dbReference>